<evidence type="ECO:0000256" key="3">
    <source>
        <dbReference type="ARBA" id="ARBA00022475"/>
    </source>
</evidence>
<dbReference type="GO" id="GO:0005886">
    <property type="term" value="C:plasma membrane"/>
    <property type="evidence" value="ECO:0007669"/>
    <property type="project" value="UniProtKB-SubCell"/>
</dbReference>
<dbReference type="Proteomes" id="UP000886785">
    <property type="component" value="Unassembled WGS sequence"/>
</dbReference>
<feature type="transmembrane region" description="Helical" evidence="7">
    <location>
        <begin position="91"/>
        <end position="111"/>
    </location>
</feature>
<feature type="transmembrane region" description="Helical" evidence="7">
    <location>
        <begin position="60"/>
        <end position="79"/>
    </location>
</feature>
<feature type="transmembrane region" description="Helical" evidence="7">
    <location>
        <begin position="123"/>
        <end position="143"/>
    </location>
</feature>
<keyword evidence="3" id="KW-1003">Cell membrane</keyword>
<proteinExistence type="inferred from homology"/>
<keyword evidence="5 7" id="KW-1133">Transmembrane helix</keyword>
<accession>A0A9D1DPM5</accession>
<reference evidence="9" key="1">
    <citation type="submission" date="2020-10" db="EMBL/GenBank/DDBJ databases">
        <authorList>
            <person name="Gilroy R."/>
        </authorList>
    </citation>
    <scope>NUCLEOTIDE SEQUENCE</scope>
    <source>
        <strain evidence="9">ChiSjej1B19-7085</strain>
    </source>
</reference>
<dbReference type="Gene3D" id="1.10.3720.10">
    <property type="entry name" value="MetI-like"/>
    <property type="match status" value="1"/>
</dbReference>
<dbReference type="PANTHER" id="PTHR43744:SF9">
    <property type="entry name" value="POLYGALACTURONAN_RHAMNOGALACTURONAN TRANSPORT SYSTEM PERMEASE PROTEIN YTCP"/>
    <property type="match status" value="1"/>
</dbReference>
<evidence type="ECO:0000256" key="5">
    <source>
        <dbReference type="ARBA" id="ARBA00022989"/>
    </source>
</evidence>
<dbReference type="GO" id="GO:0055085">
    <property type="term" value="P:transmembrane transport"/>
    <property type="evidence" value="ECO:0007669"/>
    <property type="project" value="InterPro"/>
</dbReference>
<keyword evidence="4 7" id="KW-0812">Transmembrane</keyword>
<evidence type="ECO:0000256" key="4">
    <source>
        <dbReference type="ARBA" id="ARBA00022692"/>
    </source>
</evidence>
<sequence length="271" mass="30295">MILFSLIFLAPFVYVVSVSLTDPSVYVPFKLYLLPEKVSLKTYEYILSNPQFLSSLQNTVFITVVGTILDICVTFTFAYALTKKDMPFRGLLMGLVVFTLMFNAGMIPNYMMVKSLGLINNRWALILPVLTNAWSLIVAKSFLDSIPAELEESAKIDGCTDLGVFFRIIIPLSTASIATLTLFFAVSHWNTYFNALIYLTDLEKRTLQVYVKSLLIDASTTGMGTMNDIMNMPSETVRMATVILAMLPILVVYPFLQKYFVKGVMVGSIKG</sequence>
<dbReference type="CDD" id="cd06261">
    <property type="entry name" value="TM_PBP2"/>
    <property type="match status" value="1"/>
</dbReference>
<protein>
    <submittedName>
        <fullName evidence="9">Carbohydrate ABC transporter permease</fullName>
    </submittedName>
</protein>
<evidence type="ECO:0000256" key="7">
    <source>
        <dbReference type="RuleBase" id="RU363032"/>
    </source>
</evidence>
<evidence type="ECO:0000256" key="1">
    <source>
        <dbReference type="ARBA" id="ARBA00004651"/>
    </source>
</evidence>
<gene>
    <name evidence="9" type="ORF">IAA54_03060</name>
</gene>
<comment type="similarity">
    <text evidence="7">Belongs to the binding-protein-dependent transport system permease family.</text>
</comment>
<evidence type="ECO:0000256" key="2">
    <source>
        <dbReference type="ARBA" id="ARBA00022448"/>
    </source>
</evidence>
<dbReference type="InterPro" id="IPR035906">
    <property type="entry name" value="MetI-like_sf"/>
</dbReference>
<comment type="subcellular location">
    <subcellularLocation>
        <location evidence="1 7">Cell membrane</location>
        <topology evidence="1 7">Multi-pass membrane protein</topology>
    </subcellularLocation>
</comment>
<evidence type="ECO:0000313" key="9">
    <source>
        <dbReference type="EMBL" id="HIR56623.1"/>
    </source>
</evidence>
<dbReference type="PANTHER" id="PTHR43744">
    <property type="entry name" value="ABC TRANSPORTER PERMEASE PROTEIN MG189-RELATED-RELATED"/>
    <property type="match status" value="1"/>
</dbReference>
<evidence type="ECO:0000313" key="10">
    <source>
        <dbReference type="Proteomes" id="UP000886785"/>
    </source>
</evidence>
<feature type="domain" description="ABC transmembrane type-1" evidence="8">
    <location>
        <begin position="56"/>
        <end position="256"/>
    </location>
</feature>
<evidence type="ECO:0000256" key="6">
    <source>
        <dbReference type="ARBA" id="ARBA00023136"/>
    </source>
</evidence>
<dbReference type="SUPFAM" id="SSF161098">
    <property type="entry name" value="MetI-like"/>
    <property type="match status" value="1"/>
</dbReference>
<comment type="caution">
    <text evidence="9">The sequence shown here is derived from an EMBL/GenBank/DDBJ whole genome shotgun (WGS) entry which is preliminary data.</text>
</comment>
<evidence type="ECO:0000259" key="8">
    <source>
        <dbReference type="PROSITE" id="PS50928"/>
    </source>
</evidence>
<reference evidence="9" key="2">
    <citation type="journal article" date="2021" name="PeerJ">
        <title>Extensive microbial diversity within the chicken gut microbiome revealed by metagenomics and culture.</title>
        <authorList>
            <person name="Gilroy R."/>
            <person name="Ravi A."/>
            <person name="Getino M."/>
            <person name="Pursley I."/>
            <person name="Horton D.L."/>
            <person name="Alikhan N.F."/>
            <person name="Baker D."/>
            <person name="Gharbi K."/>
            <person name="Hall N."/>
            <person name="Watson M."/>
            <person name="Adriaenssens E.M."/>
            <person name="Foster-Nyarko E."/>
            <person name="Jarju S."/>
            <person name="Secka A."/>
            <person name="Antonio M."/>
            <person name="Oren A."/>
            <person name="Chaudhuri R.R."/>
            <person name="La Ragione R."/>
            <person name="Hildebrand F."/>
            <person name="Pallen M.J."/>
        </authorList>
    </citation>
    <scope>NUCLEOTIDE SEQUENCE</scope>
    <source>
        <strain evidence="9">ChiSjej1B19-7085</strain>
    </source>
</reference>
<dbReference type="InterPro" id="IPR000515">
    <property type="entry name" value="MetI-like"/>
</dbReference>
<dbReference type="PROSITE" id="PS50928">
    <property type="entry name" value="ABC_TM1"/>
    <property type="match status" value="1"/>
</dbReference>
<name>A0A9D1DPM5_9FIRM</name>
<feature type="transmembrane region" description="Helical" evidence="7">
    <location>
        <begin position="236"/>
        <end position="256"/>
    </location>
</feature>
<dbReference type="AlphaFoldDB" id="A0A9D1DPM5"/>
<dbReference type="Pfam" id="PF00528">
    <property type="entry name" value="BPD_transp_1"/>
    <property type="match status" value="1"/>
</dbReference>
<keyword evidence="2 7" id="KW-0813">Transport</keyword>
<keyword evidence="6 7" id="KW-0472">Membrane</keyword>
<dbReference type="EMBL" id="DVHF01000036">
    <property type="protein sequence ID" value="HIR56623.1"/>
    <property type="molecule type" value="Genomic_DNA"/>
</dbReference>
<feature type="transmembrane region" description="Helical" evidence="7">
    <location>
        <begin position="164"/>
        <end position="186"/>
    </location>
</feature>
<organism evidence="9 10">
    <name type="scientific">Candidatus Gallacutalibacter pullicola</name>
    <dbReference type="NCBI Taxonomy" id="2840830"/>
    <lineage>
        <taxon>Bacteria</taxon>
        <taxon>Bacillati</taxon>
        <taxon>Bacillota</taxon>
        <taxon>Clostridia</taxon>
        <taxon>Eubacteriales</taxon>
        <taxon>Candidatus Gallacutalibacter</taxon>
    </lineage>
</organism>